<dbReference type="Proteomes" id="UP000317663">
    <property type="component" value="Unassembled WGS sequence"/>
</dbReference>
<accession>A0A502GHF1</accession>
<dbReference type="AlphaFoldDB" id="A0A502GHF1"/>
<comment type="caution">
    <text evidence="1">The sequence shown here is derived from an EMBL/GenBank/DDBJ whole genome shotgun (WGS) entry which is preliminary data.</text>
</comment>
<evidence type="ECO:0000313" key="2">
    <source>
        <dbReference type="Proteomes" id="UP000317663"/>
    </source>
</evidence>
<gene>
    <name evidence="1" type="ORF">EAH77_16420</name>
</gene>
<proteinExistence type="predicted"/>
<dbReference type="EMBL" id="RCZD01000008">
    <property type="protein sequence ID" value="TPG60153.1"/>
    <property type="molecule type" value="Genomic_DNA"/>
</dbReference>
<name>A0A502GHF1_9GAMM</name>
<sequence length="235" mass="27231">MKREPLMDIDPEASENAYYFSAYKAVSAWSATSEVEVSVKDRCLIMAEKLGKRLKVEGYDAGWNTRSKFIPEILAIGIQDTNVPEYDEGWWFAGYRLVMDQDQPYWQGCLCLGTEFVDVIDETNWWVNVAPRKNLYKGTQGILDMWLNAETLFEEHTKAYCTLNKISNLPRKLTSLEENEEGQIIRTYPKNKEEPVVVAYIKENIPYIIDLPVYWAILSSDDMKSAFKTKLNWPL</sequence>
<organism evidence="1 2">
    <name type="scientific">Ewingella americana</name>
    <dbReference type="NCBI Taxonomy" id="41202"/>
    <lineage>
        <taxon>Bacteria</taxon>
        <taxon>Pseudomonadati</taxon>
        <taxon>Pseudomonadota</taxon>
        <taxon>Gammaproteobacteria</taxon>
        <taxon>Enterobacterales</taxon>
        <taxon>Yersiniaceae</taxon>
        <taxon>Ewingella</taxon>
    </lineage>
</organism>
<reference evidence="1 2" key="1">
    <citation type="journal article" date="2019" name="Environ. Microbiol.">
        <title>Species interactions and distinct microbial communities in high Arctic permafrost affected cryosols are associated with the CH4 and CO2 gas fluxes.</title>
        <authorList>
            <person name="Altshuler I."/>
            <person name="Hamel J."/>
            <person name="Turney S."/>
            <person name="Magnuson E."/>
            <person name="Levesque R."/>
            <person name="Greer C."/>
            <person name="Whyte L.G."/>
        </authorList>
    </citation>
    <scope>NUCLEOTIDE SEQUENCE [LARGE SCALE GENOMIC DNA]</scope>
    <source>
        <strain evidence="1 2">E4</strain>
    </source>
</reference>
<dbReference type="RefSeq" id="WP_140473881.1">
    <property type="nucleotide sequence ID" value="NZ_RCZD01000008.1"/>
</dbReference>
<keyword evidence="2" id="KW-1185">Reference proteome</keyword>
<protein>
    <submittedName>
        <fullName evidence="1">Uncharacterized protein</fullName>
    </submittedName>
</protein>
<evidence type="ECO:0000313" key="1">
    <source>
        <dbReference type="EMBL" id="TPG60153.1"/>
    </source>
</evidence>